<dbReference type="RefSeq" id="WP_055214976.1">
    <property type="nucleotide sequence ID" value="NZ_CYXO01000018.1"/>
</dbReference>
<evidence type="ECO:0000313" key="1">
    <source>
        <dbReference type="EMBL" id="CUN21164.1"/>
    </source>
</evidence>
<dbReference type="Proteomes" id="UP000095597">
    <property type="component" value="Unassembled WGS sequence"/>
</dbReference>
<proteinExistence type="predicted"/>
<protein>
    <submittedName>
        <fullName evidence="1">Uncharacterized protein</fullName>
    </submittedName>
</protein>
<evidence type="ECO:0000313" key="2">
    <source>
        <dbReference type="Proteomes" id="UP000095597"/>
    </source>
</evidence>
<gene>
    <name evidence="1" type="ORF">ERS852573_02504</name>
</gene>
<sequence length="142" mass="15810">MNDHTHTDKTLQGNNKIESAIAALQQEPSQEMLAHTLTVIRRRMNEHGELIIAIDPSSAASGLQVQAIQTDDGRKWWAAFTSFDEELKGSGSVMSTFLTDMKQLFNSAITADNIQGIIINPWNRTFMLDKALLRIILGEISI</sequence>
<name>A0A173V2B1_9FIRM</name>
<dbReference type="AlphaFoldDB" id="A0A173V2B1"/>
<accession>A0A173V2B1</accession>
<reference evidence="1 2" key="1">
    <citation type="submission" date="2015-09" db="EMBL/GenBank/DDBJ databases">
        <authorList>
            <consortium name="Pathogen Informatics"/>
        </authorList>
    </citation>
    <scope>NUCLEOTIDE SEQUENCE [LARGE SCALE GENOMIC DNA]</scope>
    <source>
        <strain evidence="1 2">2789STDY5834961</strain>
    </source>
</reference>
<dbReference type="EMBL" id="CYXO01000018">
    <property type="protein sequence ID" value="CUN21164.1"/>
    <property type="molecule type" value="Genomic_DNA"/>
</dbReference>
<organism evidence="1 2">
    <name type="scientific">Dorea longicatena</name>
    <dbReference type="NCBI Taxonomy" id="88431"/>
    <lineage>
        <taxon>Bacteria</taxon>
        <taxon>Bacillati</taxon>
        <taxon>Bacillota</taxon>
        <taxon>Clostridia</taxon>
        <taxon>Lachnospirales</taxon>
        <taxon>Lachnospiraceae</taxon>
        <taxon>Dorea</taxon>
    </lineage>
</organism>
<dbReference type="OrthoDB" id="1826671at2"/>